<dbReference type="AlphaFoldDB" id="W7TPE5"/>
<evidence type="ECO:0000313" key="2">
    <source>
        <dbReference type="Proteomes" id="UP000019335"/>
    </source>
</evidence>
<sequence length="75" mass="8026">MQVACDDIPSVASTSRARSSRVFTGAHSNSCRLHDSFMACSGATLAVKDLPRMYLAGGGRNVPPIMLTNMTSYMN</sequence>
<reference evidence="1 2" key="1">
    <citation type="journal article" date="2014" name="Mol. Plant">
        <title>Chromosome Scale Genome Assembly and Transcriptome Profiling of Nannochloropsis gaditana in Nitrogen Depletion.</title>
        <authorList>
            <person name="Corteggiani Carpinelli E."/>
            <person name="Telatin A."/>
            <person name="Vitulo N."/>
            <person name="Forcato C."/>
            <person name="D'Angelo M."/>
            <person name="Schiavon R."/>
            <person name="Vezzi A."/>
            <person name="Giacometti G.M."/>
            <person name="Morosinotto T."/>
            <person name="Valle G."/>
        </authorList>
    </citation>
    <scope>NUCLEOTIDE SEQUENCE [LARGE SCALE GENOMIC DNA]</scope>
    <source>
        <strain evidence="1 2">B-31</strain>
    </source>
</reference>
<protein>
    <submittedName>
        <fullName evidence="1">Uncharacterized protein</fullName>
    </submittedName>
</protein>
<comment type="caution">
    <text evidence="1">The sequence shown here is derived from an EMBL/GenBank/DDBJ whole genome shotgun (WGS) entry which is preliminary data.</text>
</comment>
<keyword evidence="2" id="KW-1185">Reference proteome</keyword>
<accession>W7TPE5</accession>
<evidence type="ECO:0000313" key="1">
    <source>
        <dbReference type="EMBL" id="EWM22276.1"/>
    </source>
</evidence>
<dbReference type="EMBL" id="AZIL01002228">
    <property type="protein sequence ID" value="EWM22276.1"/>
    <property type="molecule type" value="Genomic_DNA"/>
</dbReference>
<proteinExistence type="predicted"/>
<name>W7TPE5_9STRA</name>
<dbReference type="Proteomes" id="UP000019335">
    <property type="component" value="Unassembled WGS sequence"/>
</dbReference>
<gene>
    <name evidence="1" type="ORF">Naga_100827g3</name>
</gene>
<organism evidence="1 2">
    <name type="scientific">Nannochloropsis gaditana</name>
    <dbReference type="NCBI Taxonomy" id="72520"/>
    <lineage>
        <taxon>Eukaryota</taxon>
        <taxon>Sar</taxon>
        <taxon>Stramenopiles</taxon>
        <taxon>Ochrophyta</taxon>
        <taxon>Eustigmatophyceae</taxon>
        <taxon>Eustigmatales</taxon>
        <taxon>Monodopsidaceae</taxon>
        <taxon>Nannochloropsis</taxon>
    </lineage>
</organism>